<feature type="transmembrane region" description="Helical" evidence="2">
    <location>
        <begin position="30"/>
        <end position="54"/>
    </location>
</feature>
<evidence type="ECO:0000256" key="1">
    <source>
        <dbReference type="SAM" id="MobiDB-lite"/>
    </source>
</evidence>
<keyword evidence="2" id="KW-0812">Transmembrane</keyword>
<sequence length="202" mass="21624">MSQFLPKMCPIVTECRHTTYREFASAVDDVVMVALVIWLLAVAAIGTSIMVIALRWASNSGRTPSKVHVRTQAHNAARRITAPVRTADEREGDSGRGRRIFAASKARKPAVCAAQLACVEKTEIAVKSSVEASANSEVNTESCASSVTKPGEQGAAPLPNSSELGNVIDARQRWNGNIRAVGTNAQTATEHEETPTGLRRAE</sequence>
<keyword evidence="2" id="KW-1133">Transmembrane helix</keyword>
<proteinExistence type="predicted"/>
<dbReference type="STRING" id="1121387.GCA_000429885_01023"/>
<organism evidence="3 4">
    <name type="scientific">Dermatophilus congolensis</name>
    <dbReference type="NCBI Taxonomy" id="1863"/>
    <lineage>
        <taxon>Bacteria</taxon>
        <taxon>Bacillati</taxon>
        <taxon>Actinomycetota</taxon>
        <taxon>Actinomycetes</taxon>
        <taxon>Micrococcales</taxon>
        <taxon>Dermatophilaceae</taxon>
        <taxon>Dermatophilus</taxon>
    </lineage>
</organism>
<feature type="region of interest" description="Disordered" evidence="1">
    <location>
        <begin position="135"/>
        <end position="164"/>
    </location>
</feature>
<evidence type="ECO:0000313" key="4">
    <source>
        <dbReference type="Proteomes" id="UP000242637"/>
    </source>
</evidence>
<gene>
    <name evidence="3" type="ORF">SAMEA4475696_01065</name>
</gene>
<feature type="region of interest" description="Disordered" evidence="1">
    <location>
        <begin position="181"/>
        <end position="202"/>
    </location>
</feature>
<reference evidence="3 4" key="1">
    <citation type="submission" date="2017-06" db="EMBL/GenBank/DDBJ databases">
        <authorList>
            <consortium name="Pathogen Informatics"/>
        </authorList>
    </citation>
    <scope>NUCLEOTIDE SEQUENCE [LARGE SCALE GENOMIC DNA]</scope>
    <source>
        <strain evidence="3 4">NCTC13039</strain>
    </source>
</reference>
<feature type="compositionally biased region" description="Basic and acidic residues" evidence="1">
    <location>
        <begin position="189"/>
        <end position="202"/>
    </location>
</feature>
<keyword evidence="2" id="KW-0472">Membrane</keyword>
<dbReference type="AlphaFoldDB" id="A0A239VFK1"/>
<dbReference type="Proteomes" id="UP000242637">
    <property type="component" value="Chromosome 1"/>
</dbReference>
<protein>
    <submittedName>
        <fullName evidence="3">Uncharacterized protein</fullName>
    </submittedName>
</protein>
<dbReference type="KEGG" id="dco:SAMEA4475696_1065"/>
<keyword evidence="4" id="KW-1185">Reference proteome</keyword>
<accession>A0A239VFK1</accession>
<evidence type="ECO:0000256" key="2">
    <source>
        <dbReference type="SAM" id="Phobius"/>
    </source>
</evidence>
<dbReference type="EMBL" id="LT906453">
    <property type="protein sequence ID" value="SNV20646.1"/>
    <property type="molecule type" value="Genomic_DNA"/>
</dbReference>
<name>A0A239VFK1_9MICO</name>
<evidence type="ECO:0000313" key="3">
    <source>
        <dbReference type="EMBL" id="SNV20646.1"/>
    </source>
</evidence>
<feature type="compositionally biased region" description="Polar residues" evidence="1">
    <location>
        <begin position="135"/>
        <end position="148"/>
    </location>
</feature>